<sequence>MRSSVAERASGGGRGDGWIMSRMQSLLPLTDAIEALERRTGQPISYEDPIPASAVKAITPRSVPPRGAGAADELTELVERHRRETGNVFTIERTAFGQHVIPVGRELPDGGFEPWVALLDVSILPAPGACEALYAEERAVVPEIPGSRAVVYAITCLVAAVAASTSFNIMPGSLPTNFVYQKEAALLSCRLPAREHLIALLSQLPRRLSWSLFGDEFVALLHLKLL</sequence>
<dbReference type="EMBL" id="JEME01002577">
    <property type="protein sequence ID" value="KYG03830.1"/>
    <property type="molecule type" value="Genomic_DNA"/>
</dbReference>
<reference evidence="1 2" key="1">
    <citation type="submission" date="2014-02" db="EMBL/GenBank/DDBJ databases">
        <title>The small core and large imbalanced accessory genome model reveals a collaborative survival strategy of Sorangium cellulosum strains in nature.</title>
        <authorList>
            <person name="Han K."/>
            <person name="Peng R."/>
            <person name="Blom J."/>
            <person name="Li Y.-Z."/>
        </authorList>
    </citation>
    <scope>NUCLEOTIDE SEQUENCE [LARGE SCALE GENOMIC DNA]</scope>
    <source>
        <strain evidence="1 2">So0007-03</strain>
    </source>
</reference>
<dbReference type="AlphaFoldDB" id="A0A150TGM7"/>
<proteinExistence type="predicted"/>
<name>A0A150TGM7_SORCE</name>
<evidence type="ECO:0000313" key="2">
    <source>
        <dbReference type="Proteomes" id="UP000075502"/>
    </source>
</evidence>
<dbReference type="Proteomes" id="UP000075502">
    <property type="component" value="Unassembled WGS sequence"/>
</dbReference>
<accession>A0A150TGM7</accession>
<evidence type="ECO:0000313" key="1">
    <source>
        <dbReference type="EMBL" id="KYG03830.1"/>
    </source>
</evidence>
<gene>
    <name evidence="1" type="ORF">BE21_49930</name>
</gene>
<comment type="caution">
    <text evidence="1">The sequence shown here is derived from an EMBL/GenBank/DDBJ whole genome shotgun (WGS) entry which is preliminary data.</text>
</comment>
<protein>
    <submittedName>
        <fullName evidence="1">Uncharacterized protein</fullName>
    </submittedName>
</protein>
<organism evidence="1 2">
    <name type="scientific">Sorangium cellulosum</name>
    <name type="common">Polyangium cellulosum</name>
    <dbReference type="NCBI Taxonomy" id="56"/>
    <lineage>
        <taxon>Bacteria</taxon>
        <taxon>Pseudomonadati</taxon>
        <taxon>Myxococcota</taxon>
        <taxon>Polyangia</taxon>
        <taxon>Polyangiales</taxon>
        <taxon>Polyangiaceae</taxon>
        <taxon>Sorangium</taxon>
    </lineage>
</organism>